<evidence type="ECO:0000313" key="3">
    <source>
        <dbReference type="Proteomes" id="UP001551658"/>
    </source>
</evidence>
<gene>
    <name evidence="2" type="ORF">AB0H72_23650</name>
</gene>
<dbReference type="EMBL" id="JBFAIH010000015">
    <property type="protein sequence ID" value="MEV0365696.1"/>
    <property type="molecule type" value="Genomic_DNA"/>
</dbReference>
<feature type="region of interest" description="Disordered" evidence="1">
    <location>
        <begin position="44"/>
        <end position="69"/>
    </location>
</feature>
<comment type="caution">
    <text evidence="2">The sequence shown here is derived from an EMBL/GenBank/DDBJ whole genome shotgun (WGS) entry which is preliminary data.</text>
</comment>
<keyword evidence="3" id="KW-1185">Reference proteome</keyword>
<protein>
    <submittedName>
        <fullName evidence="2">Uncharacterized protein</fullName>
    </submittedName>
</protein>
<dbReference type="RefSeq" id="WP_357982470.1">
    <property type="nucleotide sequence ID" value="NZ_JBFAIH010000015.1"/>
</dbReference>
<sequence>MEPLSQLTFGGVLSTQFNNTLRGLNDVLGSHKTVLTERLGTFKAAGNDRSSPTPTFAAPTHTVTPRRSW</sequence>
<evidence type="ECO:0000313" key="2">
    <source>
        <dbReference type="EMBL" id="MEV0365696.1"/>
    </source>
</evidence>
<accession>A0ABV3FDC1</accession>
<organism evidence="2 3">
    <name type="scientific">Nocardia fusca</name>
    <dbReference type="NCBI Taxonomy" id="941183"/>
    <lineage>
        <taxon>Bacteria</taxon>
        <taxon>Bacillati</taxon>
        <taxon>Actinomycetota</taxon>
        <taxon>Actinomycetes</taxon>
        <taxon>Mycobacteriales</taxon>
        <taxon>Nocardiaceae</taxon>
        <taxon>Nocardia</taxon>
    </lineage>
</organism>
<name>A0ABV3FDC1_9NOCA</name>
<dbReference type="Proteomes" id="UP001551658">
    <property type="component" value="Unassembled WGS sequence"/>
</dbReference>
<proteinExistence type="predicted"/>
<reference evidence="2 3" key="1">
    <citation type="submission" date="2024-06" db="EMBL/GenBank/DDBJ databases">
        <title>The Natural Products Discovery Center: Release of the First 8490 Sequenced Strains for Exploring Actinobacteria Biosynthetic Diversity.</title>
        <authorList>
            <person name="Kalkreuter E."/>
            <person name="Kautsar S.A."/>
            <person name="Yang D."/>
            <person name="Bader C.D."/>
            <person name="Teijaro C.N."/>
            <person name="Fluegel L."/>
            <person name="Davis C.M."/>
            <person name="Simpson J.R."/>
            <person name="Lauterbach L."/>
            <person name="Steele A.D."/>
            <person name="Gui C."/>
            <person name="Meng S."/>
            <person name="Li G."/>
            <person name="Viehrig K."/>
            <person name="Ye F."/>
            <person name="Su P."/>
            <person name="Kiefer A.F."/>
            <person name="Nichols A."/>
            <person name="Cepeda A.J."/>
            <person name="Yan W."/>
            <person name="Fan B."/>
            <person name="Jiang Y."/>
            <person name="Adhikari A."/>
            <person name="Zheng C.-J."/>
            <person name="Schuster L."/>
            <person name="Cowan T.M."/>
            <person name="Smanski M.J."/>
            <person name="Chevrette M.G."/>
            <person name="De Carvalho L.P.S."/>
            <person name="Shen B."/>
        </authorList>
    </citation>
    <scope>NUCLEOTIDE SEQUENCE [LARGE SCALE GENOMIC DNA]</scope>
    <source>
        <strain evidence="2 3">NPDC050671</strain>
    </source>
</reference>
<evidence type="ECO:0000256" key="1">
    <source>
        <dbReference type="SAM" id="MobiDB-lite"/>
    </source>
</evidence>